<evidence type="ECO:0000256" key="2">
    <source>
        <dbReference type="ARBA" id="ARBA00023033"/>
    </source>
</evidence>
<dbReference type="InterPro" id="IPR036188">
    <property type="entry name" value="FAD/NAD-bd_sf"/>
</dbReference>
<dbReference type="Pfam" id="PF01494">
    <property type="entry name" value="FAD_binding_3"/>
    <property type="match status" value="1"/>
</dbReference>
<dbReference type="SUPFAM" id="SSF54373">
    <property type="entry name" value="FAD-linked reductases, C-terminal domain"/>
    <property type="match status" value="1"/>
</dbReference>
<dbReference type="PANTHER" id="PTHR13789">
    <property type="entry name" value="MONOOXYGENASE"/>
    <property type="match status" value="1"/>
</dbReference>
<dbReference type="Gene3D" id="3.30.9.30">
    <property type="match status" value="1"/>
</dbReference>
<evidence type="ECO:0000313" key="4">
    <source>
        <dbReference type="EMBL" id="MDV6271014.1"/>
    </source>
</evidence>
<dbReference type="EMBL" id="JAWLKB010000029">
    <property type="protein sequence ID" value="MDV6271014.1"/>
    <property type="molecule type" value="Genomic_DNA"/>
</dbReference>
<dbReference type="Gene3D" id="3.50.50.60">
    <property type="entry name" value="FAD/NAD(P)-binding domain"/>
    <property type="match status" value="1"/>
</dbReference>
<sequence>MAIANEVLIIGGGIGGLTLALQLEQAGVPARVLEAVPDLQPLGVGINILPHASKELWGLGLQDRLSPISVATSSSVFYNRFGQHIHSDPAGKAAGYPWPQYSIHRGKLQTMLADAVRERLGEDRLVLDARVTEVEDRGDSVVVHTVDTSGNAREWVGDVAIGCDGIRSVVRRSLHPEDPDPLYSGYTMWRGTTRMKSFLDGASMVRAGWLETGKMVIYPILDFGDGTQLINWVAEIEAPQRSDRDWTRNTSDTEFMVPFADWKFDWLDVPEMLGSAEAVFEYPMVDQDPLEFWTKGRITLLGDAAHPMVPRGSNGAGQAILDTRALRDALVEEDPQNALRRYESERLPRTADVVRLNRSNPPDAILREVFVRSGDRPFDSIDDVISPDEMRDLLDRYRAVTGSSLDKLHESAS</sequence>
<reference evidence="4 5" key="1">
    <citation type="submission" date="2023-10" db="EMBL/GenBank/DDBJ databases">
        <title>Development of a sustainable strategy for remediation of hydrocarbon-contaminated territories based on the waste exchange concept.</title>
        <authorList>
            <person name="Krivoruchko A."/>
        </authorList>
    </citation>
    <scope>NUCLEOTIDE SEQUENCE [LARGE SCALE GENOMIC DNA]</scope>
    <source>
        <strain evidence="4 5">IEGM 1203</strain>
    </source>
</reference>
<evidence type="ECO:0000259" key="3">
    <source>
        <dbReference type="Pfam" id="PF01494"/>
    </source>
</evidence>
<feature type="domain" description="FAD-binding" evidence="3">
    <location>
        <begin position="6"/>
        <end position="355"/>
    </location>
</feature>
<gene>
    <name evidence="4" type="ORF">R3Q16_30770</name>
</gene>
<dbReference type="SUPFAM" id="SSF51905">
    <property type="entry name" value="FAD/NAD(P)-binding domain"/>
    <property type="match status" value="1"/>
</dbReference>
<accession>A0ABU4C401</accession>
<organism evidence="4 5">
    <name type="scientific">Rhodococcus globerulus</name>
    <dbReference type="NCBI Taxonomy" id="33008"/>
    <lineage>
        <taxon>Bacteria</taxon>
        <taxon>Bacillati</taxon>
        <taxon>Actinomycetota</taxon>
        <taxon>Actinomycetes</taxon>
        <taxon>Mycobacteriales</taxon>
        <taxon>Nocardiaceae</taxon>
        <taxon>Rhodococcus</taxon>
    </lineage>
</organism>
<dbReference type="NCBIfam" id="NF005720">
    <property type="entry name" value="PRK07538.1"/>
    <property type="match status" value="1"/>
</dbReference>
<keyword evidence="1" id="KW-0560">Oxidoreductase</keyword>
<proteinExistence type="predicted"/>
<dbReference type="Proteomes" id="UP001185927">
    <property type="component" value="Unassembled WGS sequence"/>
</dbReference>
<dbReference type="RefSeq" id="WP_317545464.1">
    <property type="nucleotide sequence ID" value="NZ_JAWLKB010000029.1"/>
</dbReference>
<dbReference type="InterPro" id="IPR050493">
    <property type="entry name" value="FAD-dep_Monooxygenase_BioMet"/>
</dbReference>
<protein>
    <submittedName>
        <fullName evidence="4">Flavin-dependent oxidoreductase</fullName>
    </submittedName>
</protein>
<dbReference type="PANTHER" id="PTHR13789:SF268">
    <property type="entry name" value="5-METHYLPHENAZINE-1-CARBOXYLATE 1-MONOOXYGENASE"/>
    <property type="match status" value="1"/>
</dbReference>
<name>A0ABU4C401_RHOGO</name>
<dbReference type="InterPro" id="IPR002938">
    <property type="entry name" value="FAD-bd"/>
</dbReference>
<evidence type="ECO:0000313" key="5">
    <source>
        <dbReference type="Proteomes" id="UP001185927"/>
    </source>
</evidence>
<comment type="caution">
    <text evidence="4">The sequence shown here is derived from an EMBL/GenBank/DDBJ whole genome shotgun (WGS) entry which is preliminary data.</text>
</comment>
<keyword evidence="5" id="KW-1185">Reference proteome</keyword>
<keyword evidence="2" id="KW-0503">Monooxygenase</keyword>
<evidence type="ECO:0000256" key="1">
    <source>
        <dbReference type="ARBA" id="ARBA00023002"/>
    </source>
</evidence>
<dbReference type="PRINTS" id="PR00420">
    <property type="entry name" value="RNGMNOXGNASE"/>
</dbReference>